<dbReference type="GO" id="GO:0051301">
    <property type="term" value="P:cell division"/>
    <property type="evidence" value="ECO:0007669"/>
    <property type="project" value="InterPro"/>
</dbReference>
<feature type="region of interest" description="Disordered" evidence="16">
    <location>
        <begin position="23"/>
        <end position="51"/>
    </location>
</feature>
<evidence type="ECO:0000256" key="2">
    <source>
        <dbReference type="ARBA" id="ARBA00022676"/>
    </source>
</evidence>
<comment type="subcellular location">
    <subcellularLocation>
        <location evidence="1">Membrane</location>
        <topology evidence="1">Multi-pass membrane protein</topology>
    </subcellularLocation>
</comment>
<dbReference type="PANTHER" id="PTHR30474">
    <property type="entry name" value="CELL CYCLE PROTEIN"/>
    <property type="match status" value="1"/>
</dbReference>
<dbReference type="GO" id="GO:0008955">
    <property type="term" value="F:peptidoglycan glycosyltransferase activity"/>
    <property type="evidence" value="ECO:0007669"/>
    <property type="project" value="UniProtKB-EC"/>
</dbReference>
<feature type="transmembrane region" description="Helical" evidence="17">
    <location>
        <begin position="69"/>
        <end position="88"/>
    </location>
</feature>
<evidence type="ECO:0000256" key="16">
    <source>
        <dbReference type="SAM" id="MobiDB-lite"/>
    </source>
</evidence>
<keyword evidence="8 17" id="KW-0472">Membrane</keyword>
<dbReference type="EMBL" id="DSBX01000057">
    <property type="protein sequence ID" value="HDQ98961.1"/>
    <property type="molecule type" value="Genomic_DNA"/>
</dbReference>
<feature type="transmembrane region" description="Helical" evidence="17">
    <location>
        <begin position="100"/>
        <end position="121"/>
    </location>
</feature>
<dbReference type="GO" id="GO:0008360">
    <property type="term" value="P:regulation of cell shape"/>
    <property type="evidence" value="ECO:0007669"/>
    <property type="project" value="UniProtKB-KW"/>
</dbReference>
<feature type="transmembrane region" description="Helical" evidence="17">
    <location>
        <begin position="127"/>
        <end position="144"/>
    </location>
</feature>
<evidence type="ECO:0000256" key="4">
    <source>
        <dbReference type="ARBA" id="ARBA00022692"/>
    </source>
</evidence>
<keyword evidence="7 17" id="KW-1133">Transmembrane helix</keyword>
<evidence type="ECO:0000256" key="10">
    <source>
        <dbReference type="ARBA" id="ARBA00033270"/>
    </source>
</evidence>
<feature type="transmembrane region" description="Helical" evidence="17">
    <location>
        <begin position="312"/>
        <end position="333"/>
    </location>
</feature>
<gene>
    <name evidence="18" type="ORF">ENN51_01550</name>
</gene>
<dbReference type="PANTHER" id="PTHR30474:SF2">
    <property type="entry name" value="PEPTIDOGLYCAN GLYCOSYLTRANSFERASE FTSW-RELATED"/>
    <property type="match status" value="1"/>
</dbReference>
<dbReference type="GO" id="GO:0032153">
    <property type="term" value="C:cell division site"/>
    <property type="evidence" value="ECO:0007669"/>
    <property type="project" value="TreeGrafter"/>
</dbReference>
<evidence type="ECO:0000256" key="7">
    <source>
        <dbReference type="ARBA" id="ARBA00022989"/>
    </source>
</evidence>
<dbReference type="GO" id="GO:0015648">
    <property type="term" value="F:lipid-linked peptidoglycan transporter activity"/>
    <property type="evidence" value="ECO:0007669"/>
    <property type="project" value="TreeGrafter"/>
</dbReference>
<evidence type="ECO:0000256" key="15">
    <source>
        <dbReference type="ARBA" id="ARBA00049902"/>
    </source>
</evidence>
<accession>A0A7V0XES4</accession>
<comment type="catalytic activity">
    <reaction evidence="15">
        <text>[GlcNAc-(1-&gt;4)-Mur2Ac(oyl-L-Ala-gamma-D-Glu-L-Lys-D-Ala-D-Ala)](n)-di-trans,octa-cis-undecaprenyl diphosphate + beta-D-GlcNAc-(1-&gt;4)-Mur2Ac(oyl-L-Ala-gamma-D-Glu-L-Lys-D-Ala-D-Ala)-di-trans,octa-cis-undecaprenyl diphosphate = [GlcNAc-(1-&gt;4)-Mur2Ac(oyl-L-Ala-gamma-D-Glu-L-Lys-D-Ala-D-Ala)](n+1)-di-trans,octa-cis-undecaprenyl diphosphate + di-trans,octa-cis-undecaprenyl diphosphate + H(+)</text>
        <dbReference type="Rhea" id="RHEA:23708"/>
        <dbReference type="Rhea" id="RHEA-COMP:9602"/>
        <dbReference type="Rhea" id="RHEA-COMP:9603"/>
        <dbReference type="ChEBI" id="CHEBI:15378"/>
        <dbReference type="ChEBI" id="CHEBI:58405"/>
        <dbReference type="ChEBI" id="CHEBI:60033"/>
        <dbReference type="ChEBI" id="CHEBI:78435"/>
        <dbReference type="EC" id="2.4.99.28"/>
    </reaction>
</comment>
<name>A0A7V0XES4_UNCW3</name>
<keyword evidence="3" id="KW-0808">Transferase</keyword>
<evidence type="ECO:0000256" key="5">
    <source>
        <dbReference type="ARBA" id="ARBA00022960"/>
    </source>
</evidence>
<keyword evidence="4 17" id="KW-0812">Transmembrane</keyword>
<dbReference type="GO" id="GO:0009252">
    <property type="term" value="P:peptidoglycan biosynthetic process"/>
    <property type="evidence" value="ECO:0007669"/>
    <property type="project" value="UniProtKB-KW"/>
</dbReference>
<proteinExistence type="inferred from homology"/>
<evidence type="ECO:0000256" key="9">
    <source>
        <dbReference type="ARBA" id="ARBA00032370"/>
    </source>
</evidence>
<feature type="transmembrane region" description="Helical" evidence="17">
    <location>
        <begin position="387"/>
        <end position="406"/>
    </location>
</feature>
<dbReference type="EC" id="2.4.99.28" evidence="14"/>
<evidence type="ECO:0000256" key="6">
    <source>
        <dbReference type="ARBA" id="ARBA00022984"/>
    </source>
</evidence>
<evidence type="ECO:0000256" key="8">
    <source>
        <dbReference type="ARBA" id="ARBA00023136"/>
    </source>
</evidence>
<evidence type="ECO:0000256" key="17">
    <source>
        <dbReference type="SAM" id="Phobius"/>
    </source>
</evidence>
<reference evidence="18" key="1">
    <citation type="journal article" date="2020" name="mSystems">
        <title>Genome- and Community-Level Interaction Insights into Carbon Utilization and Element Cycling Functions of Hydrothermarchaeota in Hydrothermal Sediment.</title>
        <authorList>
            <person name="Zhou Z."/>
            <person name="Liu Y."/>
            <person name="Xu W."/>
            <person name="Pan J."/>
            <person name="Luo Z.H."/>
            <person name="Li M."/>
        </authorList>
    </citation>
    <scope>NUCLEOTIDE SEQUENCE [LARGE SCALE GENOMIC DNA]</scope>
    <source>
        <strain evidence="18">SpSt-1182</strain>
    </source>
</reference>
<evidence type="ECO:0000256" key="14">
    <source>
        <dbReference type="ARBA" id="ARBA00044770"/>
    </source>
</evidence>
<dbReference type="InterPro" id="IPR001182">
    <property type="entry name" value="FtsW/RodA"/>
</dbReference>
<feature type="transmembrane region" description="Helical" evidence="17">
    <location>
        <begin position="354"/>
        <end position="375"/>
    </location>
</feature>
<protein>
    <recommendedName>
        <fullName evidence="12">Probable peptidoglycan glycosyltransferase FtsW</fullName>
        <ecNumber evidence="14">2.4.99.28</ecNumber>
    </recommendedName>
    <alternativeName>
        <fullName evidence="13">Cell division protein FtsW</fullName>
    </alternativeName>
    <alternativeName>
        <fullName evidence="10">Cell wall polymerase</fullName>
    </alternativeName>
    <alternativeName>
        <fullName evidence="9">Peptidoglycan polymerase</fullName>
    </alternativeName>
</protein>
<dbReference type="GO" id="GO:0005886">
    <property type="term" value="C:plasma membrane"/>
    <property type="evidence" value="ECO:0007669"/>
    <property type="project" value="TreeGrafter"/>
</dbReference>
<keyword evidence="6" id="KW-0573">Peptidoglycan synthesis</keyword>
<evidence type="ECO:0000256" key="13">
    <source>
        <dbReference type="ARBA" id="ARBA00041418"/>
    </source>
</evidence>
<evidence type="ECO:0000256" key="12">
    <source>
        <dbReference type="ARBA" id="ARBA00041185"/>
    </source>
</evidence>
<comment type="caution">
    <text evidence="18">The sequence shown here is derived from an EMBL/GenBank/DDBJ whole genome shotgun (WGS) entry which is preliminary data.</text>
</comment>
<evidence type="ECO:0000256" key="3">
    <source>
        <dbReference type="ARBA" id="ARBA00022679"/>
    </source>
</evidence>
<dbReference type="AlphaFoldDB" id="A0A7V0XES4"/>
<comment type="similarity">
    <text evidence="11">Belongs to the SEDS family. FtsW subfamily.</text>
</comment>
<organism evidence="18">
    <name type="scientific">candidate division WOR-3 bacterium</name>
    <dbReference type="NCBI Taxonomy" id="2052148"/>
    <lineage>
        <taxon>Bacteria</taxon>
        <taxon>Bacteria division WOR-3</taxon>
    </lineage>
</organism>
<keyword evidence="2" id="KW-0328">Glycosyltransferase</keyword>
<evidence type="ECO:0000313" key="18">
    <source>
        <dbReference type="EMBL" id="HDQ98961.1"/>
    </source>
</evidence>
<dbReference type="Proteomes" id="UP000885672">
    <property type="component" value="Unassembled WGS sequence"/>
</dbReference>
<dbReference type="Pfam" id="PF01098">
    <property type="entry name" value="FTSW_RODA_SPOVE"/>
    <property type="match status" value="1"/>
</dbReference>
<feature type="transmembrane region" description="Helical" evidence="17">
    <location>
        <begin position="242"/>
        <end position="264"/>
    </location>
</feature>
<feature type="transmembrane region" description="Helical" evidence="17">
    <location>
        <begin position="217"/>
        <end position="235"/>
    </location>
</feature>
<keyword evidence="5" id="KW-0133">Cell shape</keyword>
<evidence type="ECO:0000256" key="1">
    <source>
        <dbReference type="ARBA" id="ARBA00004141"/>
    </source>
</evidence>
<evidence type="ECO:0000256" key="11">
    <source>
        <dbReference type="ARBA" id="ARBA00038053"/>
    </source>
</evidence>
<sequence length="429" mass="46273">MSRTGAGPSGGRWLVFGADRRGARRRLPTGPSGKTLRLDRRSATHSRPRRSGGNAIAVLQAGNPVDAPLLTSVVTLVLLGLVVAYATTYHQGWGHLQQHGMRVGFGIVALLAGMLIPHRWYAGRVRWLVLVLGLGLLVATLVLGKSVKGAERWLDLPFLPFPIQPSEIAKFALPLWLAGHFAALEEQREPDRSFRASVLIPGVVMFTFLVPTMLQRAIGTTTIMAASAMVIFMLAGVRARYLLLLAGSALAVVGLGIIAFPHGWSRLVGFLTGRPWQQEQSRIAIARGRFWGTWLSGSKQAVYFVPEVRTDFAVAAICEEFGFLGSCGVFGLYGLFLWRGMRISRRSTGNFGKYFSAGIAVTIVLYAMVHIGVAVGLLPTTGQPLPFVSYGGTAMLANLFAAGVLLNISRFTGVDEGVARRRSVAAIHA</sequence>